<evidence type="ECO:0000313" key="1">
    <source>
        <dbReference type="EMBL" id="WYW15647.1"/>
    </source>
</evidence>
<name>A0ACD5B8H4_9PSEU</name>
<sequence length="113" mass="11804">MSQPLWAQTATNGTGLLTPPVAVAPGSVIAAHRHNGDGQHLTRPMDTLTSTYEEAMLLVVANFQGSLLSAPYSLPTQAGLGDVGMVLAGVVPFRQNTIPTMHAEAMPTVTSDH</sequence>
<keyword evidence="2" id="KW-1185">Reference proteome</keyword>
<proteinExistence type="predicted"/>
<gene>
    <name evidence="1" type="ORF">LCL61_08795</name>
</gene>
<dbReference type="Proteomes" id="UP001456344">
    <property type="component" value="Chromosome"/>
</dbReference>
<organism evidence="1 2">
    <name type="scientific">Amycolatopsis coloradensis</name>
    <dbReference type="NCBI Taxonomy" id="76021"/>
    <lineage>
        <taxon>Bacteria</taxon>
        <taxon>Bacillati</taxon>
        <taxon>Actinomycetota</taxon>
        <taxon>Actinomycetes</taxon>
        <taxon>Pseudonocardiales</taxon>
        <taxon>Pseudonocardiaceae</taxon>
        <taxon>Amycolatopsis</taxon>
    </lineage>
</organism>
<dbReference type="EMBL" id="CP150484">
    <property type="protein sequence ID" value="WYW15647.1"/>
    <property type="molecule type" value="Genomic_DNA"/>
</dbReference>
<reference evidence="1" key="1">
    <citation type="submission" date="2023-10" db="EMBL/GenBank/DDBJ databases">
        <title>Whole genome sequencing of actinobacterial strain Amycolatopsis sp. (BCA-696) identifies the underlying plant growth-promoting genes.</title>
        <authorList>
            <person name="Gandham P."/>
            <person name="Vadla N."/>
            <person name="Saji A."/>
            <person name="Srinivas V."/>
            <person name="Ruperao P."/>
            <person name="Selvanayagam S."/>
            <person name="Saxena R.K."/>
            <person name="Rathore A."/>
            <person name="Gopalakrishnan S."/>
            <person name="Thakur V."/>
        </authorList>
    </citation>
    <scope>NUCLEOTIDE SEQUENCE</scope>
    <source>
        <strain evidence="1">BCA-696</strain>
    </source>
</reference>
<evidence type="ECO:0000313" key="2">
    <source>
        <dbReference type="Proteomes" id="UP001456344"/>
    </source>
</evidence>
<accession>A0ACD5B8H4</accession>
<protein>
    <submittedName>
        <fullName evidence="1">Uncharacterized protein</fullName>
    </submittedName>
</protein>